<comment type="similarity">
    <text evidence="8">Belongs to the TrpC family.</text>
</comment>
<comment type="catalytic activity">
    <reaction evidence="1 8">
        <text>1-(2-carboxyphenylamino)-1-deoxy-D-ribulose 5-phosphate + H(+) = (1S,2R)-1-C-(indol-3-yl)glycerol 3-phosphate + CO2 + H2O</text>
        <dbReference type="Rhea" id="RHEA:23476"/>
        <dbReference type="ChEBI" id="CHEBI:15377"/>
        <dbReference type="ChEBI" id="CHEBI:15378"/>
        <dbReference type="ChEBI" id="CHEBI:16526"/>
        <dbReference type="ChEBI" id="CHEBI:58613"/>
        <dbReference type="ChEBI" id="CHEBI:58866"/>
        <dbReference type="EC" id="4.1.1.48"/>
    </reaction>
</comment>
<keyword evidence="7 8" id="KW-0456">Lyase</keyword>
<evidence type="ECO:0000313" key="11">
    <source>
        <dbReference type="EMBL" id="GAA2398835.1"/>
    </source>
</evidence>
<dbReference type="HAMAP" id="MF_00134_B">
    <property type="entry name" value="IGPS_B"/>
    <property type="match status" value="1"/>
</dbReference>
<evidence type="ECO:0000256" key="7">
    <source>
        <dbReference type="ARBA" id="ARBA00023239"/>
    </source>
</evidence>
<evidence type="ECO:0000313" key="12">
    <source>
        <dbReference type="Proteomes" id="UP001500058"/>
    </source>
</evidence>
<dbReference type="EMBL" id="BAAATJ010000010">
    <property type="protein sequence ID" value="GAA2398835.1"/>
    <property type="molecule type" value="Genomic_DNA"/>
</dbReference>
<dbReference type="InterPro" id="IPR011060">
    <property type="entry name" value="RibuloseP-bd_barrel"/>
</dbReference>
<feature type="domain" description="Indole-3-glycerol phosphate synthase" evidence="10">
    <location>
        <begin position="29"/>
        <end position="281"/>
    </location>
</feature>
<gene>
    <name evidence="11" type="primary">trpC_1</name>
    <name evidence="8" type="synonym">trpC</name>
    <name evidence="11" type="ORF">GCM10010420_26350</name>
</gene>
<accession>A0ABP5VFA9</accession>
<protein>
    <recommendedName>
        <fullName evidence="8">Indole-3-glycerol phosphate synthase</fullName>
        <shortName evidence="8">IGPS</shortName>
        <ecNumber evidence="8">4.1.1.48</ecNumber>
    </recommendedName>
</protein>
<reference evidence="12" key="1">
    <citation type="journal article" date="2019" name="Int. J. Syst. Evol. Microbiol.">
        <title>The Global Catalogue of Microorganisms (GCM) 10K type strain sequencing project: providing services to taxonomists for standard genome sequencing and annotation.</title>
        <authorList>
            <consortium name="The Broad Institute Genomics Platform"/>
            <consortium name="The Broad Institute Genome Sequencing Center for Infectious Disease"/>
            <person name="Wu L."/>
            <person name="Ma J."/>
        </authorList>
    </citation>
    <scope>NUCLEOTIDE SEQUENCE [LARGE SCALE GENOMIC DNA]</scope>
    <source>
        <strain evidence="12">JCM 6921</strain>
    </source>
</reference>
<evidence type="ECO:0000256" key="4">
    <source>
        <dbReference type="ARBA" id="ARBA00022793"/>
    </source>
</evidence>
<evidence type="ECO:0000256" key="8">
    <source>
        <dbReference type="HAMAP-Rule" id="MF_00134"/>
    </source>
</evidence>
<organism evidence="11 12">
    <name type="scientific">Streptomyces glaucosporus</name>
    <dbReference type="NCBI Taxonomy" id="284044"/>
    <lineage>
        <taxon>Bacteria</taxon>
        <taxon>Bacillati</taxon>
        <taxon>Actinomycetota</taxon>
        <taxon>Actinomycetes</taxon>
        <taxon>Kitasatosporales</taxon>
        <taxon>Streptomycetaceae</taxon>
        <taxon>Streptomyces</taxon>
    </lineage>
</organism>
<keyword evidence="6 8" id="KW-0057">Aromatic amino acid biosynthesis</keyword>
<evidence type="ECO:0000259" key="10">
    <source>
        <dbReference type="Pfam" id="PF00218"/>
    </source>
</evidence>
<dbReference type="Gene3D" id="3.20.20.70">
    <property type="entry name" value="Aldolase class I"/>
    <property type="match status" value="1"/>
</dbReference>
<dbReference type="PROSITE" id="PS00614">
    <property type="entry name" value="IGPS"/>
    <property type="match status" value="1"/>
</dbReference>
<sequence length="298" mass="30979">MTRSRLAGRPAGPAPGHPGTREETVMNVLDGIVAWARAGLEARRREVPEAVLRDRASAAGTPVDCAAALRGGDGTRVIAEVKRASPSRGPLAEIADPAALAGEYEAGGTAAVSVLTERHHFGGCLDDLDAVRARVGVPVLRKDFVIDAYQLWEARAHGADMALLIVAALEQPHLADLVALAVDIGLTPLVEAHDEAEAERAVAAGATVVGVNARDLRTLEVDTETVARVLPRIPRDVVRVAESGVRGPECAARYAALGADAVLVGEALVTGGRPRAAVAELLAAGRRPSVTPPPPAWR</sequence>
<evidence type="ECO:0000256" key="6">
    <source>
        <dbReference type="ARBA" id="ARBA00023141"/>
    </source>
</evidence>
<dbReference type="Pfam" id="PF00218">
    <property type="entry name" value="IGPS"/>
    <property type="match status" value="1"/>
</dbReference>
<dbReference type="InterPro" id="IPR013785">
    <property type="entry name" value="Aldolase_TIM"/>
</dbReference>
<comment type="caution">
    <text evidence="11">The sequence shown here is derived from an EMBL/GenBank/DDBJ whole genome shotgun (WGS) entry which is preliminary data.</text>
</comment>
<dbReference type="SUPFAM" id="SSF51366">
    <property type="entry name" value="Ribulose-phoshate binding barrel"/>
    <property type="match status" value="1"/>
</dbReference>
<dbReference type="PANTHER" id="PTHR22854:SF2">
    <property type="entry name" value="INDOLE-3-GLYCEROL-PHOSPHATE SYNTHASE"/>
    <property type="match status" value="1"/>
</dbReference>
<evidence type="ECO:0000256" key="3">
    <source>
        <dbReference type="ARBA" id="ARBA00022605"/>
    </source>
</evidence>
<evidence type="ECO:0000256" key="5">
    <source>
        <dbReference type="ARBA" id="ARBA00022822"/>
    </source>
</evidence>
<dbReference type="InterPro" id="IPR001468">
    <property type="entry name" value="Indole-3-GlycerolPSynthase_CS"/>
</dbReference>
<comment type="pathway">
    <text evidence="2 8">Amino-acid biosynthesis; L-tryptophan biosynthesis; L-tryptophan from chorismate: step 4/5.</text>
</comment>
<keyword evidence="12" id="KW-1185">Reference proteome</keyword>
<dbReference type="NCBIfam" id="NF001369">
    <property type="entry name" value="PRK00278.1-1"/>
    <property type="match status" value="1"/>
</dbReference>
<keyword evidence="3 8" id="KW-0028">Amino-acid biosynthesis</keyword>
<keyword evidence="4 8" id="KW-0210">Decarboxylase</keyword>
<dbReference type="EC" id="4.1.1.48" evidence="8"/>
<keyword evidence="5 8" id="KW-0822">Tryptophan biosynthesis</keyword>
<feature type="compositionally biased region" description="Low complexity" evidence="9">
    <location>
        <begin position="1"/>
        <end position="11"/>
    </location>
</feature>
<dbReference type="InterPro" id="IPR013798">
    <property type="entry name" value="Indole-3-glycerol_P_synth_dom"/>
</dbReference>
<dbReference type="NCBIfam" id="NF001377">
    <property type="entry name" value="PRK00278.2-4"/>
    <property type="match status" value="1"/>
</dbReference>
<dbReference type="InterPro" id="IPR045186">
    <property type="entry name" value="Indole-3-glycerol_P_synth"/>
</dbReference>
<dbReference type="Proteomes" id="UP001500058">
    <property type="component" value="Unassembled WGS sequence"/>
</dbReference>
<evidence type="ECO:0000256" key="9">
    <source>
        <dbReference type="SAM" id="MobiDB-lite"/>
    </source>
</evidence>
<dbReference type="PANTHER" id="PTHR22854">
    <property type="entry name" value="TRYPTOPHAN BIOSYNTHESIS PROTEIN"/>
    <property type="match status" value="1"/>
</dbReference>
<proteinExistence type="inferred from homology"/>
<dbReference type="CDD" id="cd00331">
    <property type="entry name" value="IGPS"/>
    <property type="match status" value="1"/>
</dbReference>
<evidence type="ECO:0000256" key="1">
    <source>
        <dbReference type="ARBA" id="ARBA00001633"/>
    </source>
</evidence>
<evidence type="ECO:0000256" key="2">
    <source>
        <dbReference type="ARBA" id="ARBA00004696"/>
    </source>
</evidence>
<feature type="region of interest" description="Disordered" evidence="9">
    <location>
        <begin position="1"/>
        <end position="22"/>
    </location>
</feature>
<name>A0ABP5VFA9_9ACTN</name>